<dbReference type="AlphaFoldDB" id="A0A1I4GSH8"/>
<organism evidence="1 2">
    <name type="scientific">Lactococcus garvieae</name>
    <dbReference type="NCBI Taxonomy" id="1363"/>
    <lineage>
        <taxon>Bacteria</taxon>
        <taxon>Bacillati</taxon>
        <taxon>Bacillota</taxon>
        <taxon>Bacilli</taxon>
        <taxon>Lactobacillales</taxon>
        <taxon>Streptococcaceae</taxon>
        <taxon>Lactococcus</taxon>
    </lineage>
</organism>
<dbReference type="Proteomes" id="UP000181969">
    <property type="component" value="Unassembled WGS sequence"/>
</dbReference>
<accession>A0A1I4GSH8</accession>
<name>A0A1I4GSH8_9LACT</name>
<dbReference type="RefSeq" id="WP_074751070.1">
    <property type="nucleotide sequence ID" value="NZ_FOTJ01000005.1"/>
</dbReference>
<protein>
    <submittedName>
        <fullName evidence="1">Uncharacterized protein</fullName>
    </submittedName>
</protein>
<dbReference type="OrthoDB" id="3238747at2"/>
<proteinExistence type="predicted"/>
<reference evidence="1 2" key="1">
    <citation type="submission" date="2016-10" db="EMBL/GenBank/DDBJ databases">
        <authorList>
            <person name="de Groot N.N."/>
        </authorList>
    </citation>
    <scope>NUCLEOTIDE SEQUENCE [LARGE SCALE GENOMIC DNA]</scope>
    <source>
        <strain evidence="1 2">M79</strain>
    </source>
</reference>
<evidence type="ECO:0000313" key="2">
    <source>
        <dbReference type="Proteomes" id="UP000181969"/>
    </source>
</evidence>
<gene>
    <name evidence="1" type="ORF">SAMN05216438_10549</name>
</gene>
<dbReference type="EMBL" id="FOTJ01000005">
    <property type="protein sequence ID" value="SFL32945.1"/>
    <property type="molecule type" value="Genomic_DNA"/>
</dbReference>
<sequence length="266" mass="30145">MKKTKFSVTIDEKGKLFLELSSGATVRIFESNNSRFALKKGEIFFLTKKSQIIMIAADKTLIPKLEFDKVIVLDPKTYEIDTPYLEAFLLEKAQEASMKLAVVPERIKLPSNIYNICSKAADEFLPSLEAFGFKLAKKKAFSAKAQHRWKKAISDIPFHIKHEGTSGTVIWQKSTEMRLLAGAKMLPNDAAPKRADGTLGFAAKFTLNLREENKEKFDPETWTTTEDIILRSVNELGHFLYFAGTNSWLEMFDDEGRSIHELTVVN</sequence>
<evidence type="ECO:0000313" key="1">
    <source>
        <dbReference type="EMBL" id="SFL32945.1"/>
    </source>
</evidence>